<reference evidence="8" key="1">
    <citation type="submission" date="2020-01" db="EMBL/GenBank/DDBJ databases">
        <title>Genome Sequencing of Three Apophysomyces-Like Fungal Strains Confirms a Novel Fungal Genus in the Mucoromycota with divergent Burkholderia-like Endosymbiotic Bacteria.</title>
        <authorList>
            <person name="Stajich J.E."/>
            <person name="Macias A.M."/>
            <person name="Carter-House D."/>
            <person name="Lovett B."/>
            <person name="Kasson L.R."/>
            <person name="Berry K."/>
            <person name="Grigoriev I."/>
            <person name="Chang Y."/>
            <person name="Spatafora J."/>
            <person name="Kasson M.T."/>
        </authorList>
    </citation>
    <scope>NUCLEOTIDE SEQUENCE</scope>
    <source>
        <strain evidence="8">NRRL A-21654</strain>
    </source>
</reference>
<evidence type="ECO:0000256" key="6">
    <source>
        <dbReference type="SAM" id="Phobius"/>
    </source>
</evidence>
<dbReference type="InterPro" id="IPR039357">
    <property type="entry name" value="SRD5A/TECR"/>
</dbReference>
<keyword evidence="5 6" id="KW-0472">Membrane</keyword>
<evidence type="ECO:0000256" key="5">
    <source>
        <dbReference type="ARBA" id="ARBA00023136"/>
    </source>
</evidence>
<evidence type="ECO:0000259" key="7">
    <source>
        <dbReference type="Pfam" id="PF02544"/>
    </source>
</evidence>
<dbReference type="PANTHER" id="PTHR10556">
    <property type="entry name" value="3-OXO-5-ALPHA-STEROID 4-DEHYDROGENASE"/>
    <property type="match status" value="1"/>
</dbReference>
<proteinExistence type="inferred from homology"/>
<dbReference type="AlphaFoldDB" id="A0A8H7BLV6"/>
<keyword evidence="3 6" id="KW-0812">Transmembrane</keyword>
<dbReference type="Pfam" id="PF02544">
    <property type="entry name" value="Steroid_dh"/>
    <property type="match status" value="1"/>
</dbReference>
<dbReference type="GO" id="GO:0016020">
    <property type="term" value="C:membrane"/>
    <property type="evidence" value="ECO:0007669"/>
    <property type="project" value="UniProtKB-SubCell"/>
</dbReference>
<name>A0A8H7BLV6_9FUNG</name>
<dbReference type="InterPro" id="IPR001104">
    <property type="entry name" value="3-oxo-5_a-steroid_4-DH_C"/>
</dbReference>
<dbReference type="OrthoDB" id="5788137at2759"/>
<comment type="subcellular location">
    <subcellularLocation>
        <location evidence="1">Membrane</location>
        <topology evidence="1">Multi-pass membrane protein</topology>
    </subcellularLocation>
</comment>
<evidence type="ECO:0000256" key="2">
    <source>
        <dbReference type="ARBA" id="ARBA00007742"/>
    </source>
</evidence>
<comment type="similarity">
    <text evidence="2">Belongs to the steroid 5-alpha reductase family.</text>
</comment>
<dbReference type="PANTHER" id="PTHR10556:SF35">
    <property type="entry name" value="3-OXO-5-ALPHA-STEROID 4-DEHYDROGENASE FAMILY PROTEIN"/>
    <property type="match status" value="1"/>
</dbReference>
<dbReference type="EMBL" id="JABAYA010000136">
    <property type="protein sequence ID" value="KAF7723899.1"/>
    <property type="molecule type" value="Genomic_DNA"/>
</dbReference>
<dbReference type="GO" id="GO:0006629">
    <property type="term" value="P:lipid metabolic process"/>
    <property type="evidence" value="ECO:0007669"/>
    <property type="project" value="InterPro"/>
</dbReference>
<evidence type="ECO:0000256" key="1">
    <source>
        <dbReference type="ARBA" id="ARBA00004141"/>
    </source>
</evidence>
<evidence type="ECO:0000256" key="3">
    <source>
        <dbReference type="ARBA" id="ARBA00022692"/>
    </source>
</evidence>
<evidence type="ECO:0000256" key="4">
    <source>
        <dbReference type="ARBA" id="ARBA00022989"/>
    </source>
</evidence>
<keyword evidence="4 6" id="KW-1133">Transmembrane helix</keyword>
<organism evidence="8 9">
    <name type="scientific">Apophysomyces ossiformis</name>
    <dbReference type="NCBI Taxonomy" id="679940"/>
    <lineage>
        <taxon>Eukaryota</taxon>
        <taxon>Fungi</taxon>
        <taxon>Fungi incertae sedis</taxon>
        <taxon>Mucoromycota</taxon>
        <taxon>Mucoromycotina</taxon>
        <taxon>Mucoromycetes</taxon>
        <taxon>Mucorales</taxon>
        <taxon>Mucorineae</taxon>
        <taxon>Mucoraceae</taxon>
        <taxon>Apophysomyces</taxon>
    </lineage>
</organism>
<comment type="caution">
    <text evidence="8">The sequence shown here is derived from an EMBL/GenBank/DDBJ whole genome shotgun (WGS) entry which is preliminary data.</text>
</comment>
<sequence length="160" mass="18483">MRNAFMQVARVKMHTERYREVLWVHKYSGVTMVRDVMMIASSYTVFGLITTYLSAQVPMMQWSRTETIFGTALFILGEGINHYHHLVLADLRTDASIKSYKVGEILAFVAMTLVAQHVLVLPFQIGSALYLMMRAYSTKEWYEQRFPSAPRKACLVPYVF</sequence>
<protein>
    <recommendedName>
        <fullName evidence="7">3-oxo-5-alpha-steroid 4-dehydrogenase C-terminal domain-containing protein</fullName>
    </recommendedName>
</protein>
<feature type="domain" description="3-oxo-5-alpha-steroid 4-dehydrogenase C-terminal" evidence="7">
    <location>
        <begin position="102"/>
        <end position="160"/>
    </location>
</feature>
<keyword evidence="9" id="KW-1185">Reference proteome</keyword>
<evidence type="ECO:0000313" key="8">
    <source>
        <dbReference type="EMBL" id="KAF7723899.1"/>
    </source>
</evidence>
<dbReference type="Proteomes" id="UP000605846">
    <property type="component" value="Unassembled WGS sequence"/>
</dbReference>
<evidence type="ECO:0000313" key="9">
    <source>
        <dbReference type="Proteomes" id="UP000605846"/>
    </source>
</evidence>
<accession>A0A8H7BLV6</accession>
<dbReference type="GO" id="GO:0016627">
    <property type="term" value="F:oxidoreductase activity, acting on the CH-CH group of donors"/>
    <property type="evidence" value="ECO:0007669"/>
    <property type="project" value="InterPro"/>
</dbReference>
<feature type="transmembrane region" description="Helical" evidence="6">
    <location>
        <begin position="105"/>
        <end position="131"/>
    </location>
</feature>
<feature type="transmembrane region" description="Helical" evidence="6">
    <location>
        <begin position="36"/>
        <end position="55"/>
    </location>
</feature>
<gene>
    <name evidence="8" type="ORF">EC973_001522</name>
</gene>